<name>A0A7J5Z4I1_DISMA</name>
<dbReference type="GO" id="GO:0005179">
    <property type="term" value="F:hormone activity"/>
    <property type="evidence" value="ECO:0007669"/>
    <property type="project" value="InterPro"/>
</dbReference>
<comment type="similarity">
    <text evidence="2">Belongs to the adrenomedullin family.</text>
</comment>
<keyword evidence="3" id="KW-0964">Secreted</keyword>
<keyword evidence="4" id="KW-0732">Signal</keyword>
<dbReference type="GO" id="GO:0005615">
    <property type="term" value="C:extracellular space"/>
    <property type="evidence" value="ECO:0007669"/>
    <property type="project" value="TreeGrafter"/>
</dbReference>
<dbReference type="GO" id="GO:0007189">
    <property type="term" value="P:adenylate cyclase-activating G protein-coupled receptor signaling pathway"/>
    <property type="evidence" value="ECO:0007669"/>
    <property type="project" value="TreeGrafter"/>
</dbReference>
<evidence type="ECO:0000256" key="4">
    <source>
        <dbReference type="ARBA" id="ARBA00022729"/>
    </source>
</evidence>
<dbReference type="GO" id="GO:0003073">
    <property type="term" value="P:regulation of systemic arterial blood pressure"/>
    <property type="evidence" value="ECO:0007669"/>
    <property type="project" value="TreeGrafter"/>
</dbReference>
<dbReference type="AlphaFoldDB" id="A0A7J5Z4I1"/>
<comment type="subcellular location">
    <subcellularLocation>
        <location evidence="1">Secreted</location>
    </subcellularLocation>
</comment>
<dbReference type="OrthoDB" id="8771893at2759"/>
<evidence type="ECO:0000256" key="5">
    <source>
        <dbReference type="ARBA" id="ARBA00023157"/>
    </source>
</evidence>
<dbReference type="GO" id="GO:0010460">
    <property type="term" value="P:positive regulation of heart rate"/>
    <property type="evidence" value="ECO:0007669"/>
    <property type="project" value="TreeGrafter"/>
</dbReference>
<organism evidence="7 8">
    <name type="scientific">Dissostichus mawsoni</name>
    <name type="common">Antarctic cod</name>
    <dbReference type="NCBI Taxonomy" id="36200"/>
    <lineage>
        <taxon>Eukaryota</taxon>
        <taxon>Metazoa</taxon>
        <taxon>Chordata</taxon>
        <taxon>Craniata</taxon>
        <taxon>Vertebrata</taxon>
        <taxon>Euteleostomi</taxon>
        <taxon>Actinopterygii</taxon>
        <taxon>Neopterygii</taxon>
        <taxon>Teleostei</taxon>
        <taxon>Neoteleostei</taxon>
        <taxon>Acanthomorphata</taxon>
        <taxon>Eupercaria</taxon>
        <taxon>Perciformes</taxon>
        <taxon>Notothenioidei</taxon>
        <taxon>Nototheniidae</taxon>
        <taxon>Dissostichus</taxon>
    </lineage>
</organism>
<evidence type="ECO:0000256" key="3">
    <source>
        <dbReference type="ARBA" id="ARBA00022525"/>
    </source>
</evidence>
<dbReference type="PANTHER" id="PTHR23414:SF3">
    <property type="entry name" value="PRO-ADRENOMEDULLIN"/>
    <property type="match status" value="1"/>
</dbReference>
<dbReference type="PANTHER" id="PTHR23414">
    <property type="entry name" value="ADRENOMEDULLIN, ADM"/>
    <property type="match status" value="1"/>
</dbReference>
<accession>A0A7J5Z4I1</accession>
<dbReference type="InterPro" id="IPR051665">
    <property type="entry name" value="Adrenomedullin-reg_peptide"/>
</dbReference>
<evidence type="ECO:0000313" key="7">
    <source>
        <dbReference type="EMBL" id="KAF3855218.1"/>
    </source>
</evidence>
<dbReference type="Proteomes" id="UP000518266">
    <property type="component" value="Unassembled WGS sequence"/>
</dbReference>
<gene>
    <name evidence="7" type="ORF">F7725_023273</name>
</gene>
<comment type="caution">
    <text evidence="7">The sequence shown here is derived from an EMBL/GenBank/DDBJ whole genome shotgun (WGS) entry which is preliminary data.</text>
</comment>
<proteinExistence type="inferred from homology"/>
<evidence type="ECO:0000256" key="1">
    <source>
        <dbReference type="ARBA" id="ARBA00004613"/>
    </source>
</evidence>
<keyword evidence="8" id="KW-1185">Reference proteome</keyword>
<keyword evidence="5 6" id="KW-1015">Disulfide bond</keyword>
<dbReference type="GO" id="GO:0031700">
    <property type="term" value="F:adrenomedullin receptor binding"/>
    <property type="evidence" value="ECO:0007669"/>
    <property type="project" value="TreeGrafter"/>
</dbReference>
<dbReference type="EMBL" id="JAAKFY010000007">
    <property type="protein sequence ID" value="KAF3855218.1"/>
    <property type="molecule type" value="Genomic_DNA"/>
</dbReference>
<reference evidence="7 8" key="1">
    <citation type="submission" date="2020-03" db="EMBL/GenBank/DDBJ databases">
        <title>Dissostichus mawsoni Genome sequencing and assembly.</title>
        <authorList>
            <person name="Park H."/>
        </authorList>
    </citation>
    <scope>NUCLEOTIDE SEQUENCE [LARGE SCALE GENOMIC DNA]</scope>
    <source>
        <strain evidence="7">DM0001</strain>
        <tissue evidence="7">Muscle</tissue>
    </source>
</reference>
<evidence type="ECO:0000256" key="6">
    <source>
        <dbReference type="PIRSR" id="PIRSR621116-50"/>
    </source>
</evidence>
<dbReference type="InterPro" id="IPR021116">
    <property type="entry name" value="Calcitonin/adrenomedullin"/>
</dbReference>
<dbReference type="GO" id="GO:1990410">
    <property type="term" value="P:adrenomedullin receptor signaling pathway"/>
    <property type="evidence" value="ECO:0007669"/>
    <property type="project" value="TreeGrafter"/>
</dbReference>
<evidence type="ECO:0000256" key="2">
    <source>
        <dbReference type="ARBA" id="ARBA00010575"/>
    </source>
</evidence>
<protein>
    <recommendedName>
        <fullName evidence="9">Adrenomedullin</fullName>
    </recommendedName>
</protein>
<feature type="disulfide bond" evidence="6">
    <location>
        <begin position="115"/>
        <end position="120"/>
    </location>
</feature>
<sequence>MNCPTVPPTGSGIQLPAKMRLALHTVICCCVFTTVLPLVKCATGEINTSLKKRSKVWLHTRMKRDLCNTLLTAAESHSDIHVGAQQDENGKLASLPSSFGLHIRRRRTPNKAAGCALVTCALHDLLYNLHRMSNTAREVNAPENKMGSGGYGRRRRSLLDVSRLALQTGRQRRSIEAASKASLAAETEDNS</sequence>
<evidence type="ECO:0000313" key="8">
    <source>
        <dbReference type="Proteomes" id="UP000518266"/>
    </source>
</evidence>
<evidence type="ECO:0008006" key="9">
    <source>
        <dbReference type="Google" id="ProtNLM"/>
    </source>
</evidence>
<dbReference type="Pfam" id="PF00214">
    <property type="entry name" value="Calc_CGRP_IAPP"/>
    <property type="match status" value="1"/>
</dbReference>